<dbReference type="EMBL" id="FN649730">
    <property type="protein sequence ID" value="CBJ30036.1"/>
    <property type="molecule type" value="Genomic_DNA"/>
</dbReference>
<dbReference type="EMBL" id="FN648230">
    <property type="protein sequence ID" value="CBJ30036.1"/>
    <property type="molecule type" value="Genomic_DNA"/>
</dbReference>
<organism evidence="2 3">
    <name type="scientific">Ectocarpus siliculosus</name>
    <name type="common">Brown alga</name>
    <name type="synonym">Conferva siliculosa</name>
    <dbReference type="NCBI Taxonomy" id="2880"/>
    <lineage>
        <taxon>Eukaryota</taxon>
        <taxon>Sar</taxon>
        <taxon>Stramenopiles</taxon>
        <taxon>Ochrophyta</taxon>
        <taxon>PX clade</taxon>
        <taxon>Phaeophyceae</taxon>
        <taxon>Ectocarpales</taxon>
        <taxon>Ectocarpaceae</taxon>
        <taxon>Ectocarpus</taxon>
    </lineage>
</organism>
<feature type="region of interest" description="Disordered" evidence="1">
    <location>
        <begin position="796"/>
        <end position="815"/>
    </location>
</feature>
<evidence type="ECO:0000256" key="1">
    <source>
        <dbReference type="SAM" id="MobiDB-lite"/>
    </source>
</evidence>
<dbReference type="Pfam" id="PF00612">
    <property type="entry name" value="IQ"/>
    <property type="match status" value="2"/>
</dbReference>
<dbReference type="InParanoid" id="D7FMX2"/>
<proteinExistence type="predicted"/>
<keyword evidence="3" id="KW-1185">Reference proteome</keyword>
<dbReference type="Proteomes" id="UP000002630">
    <property type="component" value="Linkage Group LG05"/>
</dbReference>
<evidence type="ECO:0000313" key="2">
    <source>
        <dbReference type="EMBL" id="CBJ30036.1"/>
    </source>
</evidence>
<reference evidence="2 3" key="1">
    <citation type="journal article" date="2010" name="Nature">
        <title>The Ectocarpus genome and the independent evolution of multicellularity in brown algae.</title>
        <authorList>
            <person name="Cock J.M."/>
            <person name="Sterck L."/>
            <person name="Rouze P."/>
            <person name="Scornet D."/>
            <person name="Allen A.E."/>
            <person name="Amoutzias G."/>
            <person name="Anthouard V."/>
            <person name="Artiguenave F."/>
            <person name="Aury J.M."/>
            <person name="Badger J.H."/>
            <person name="Beszteri B."/>
            <person name="Billiau K."/>
            <person name="Bonnet E."/>
            <person name="Bothwell J.H."/>
            <person name="Bowler C."/>
            <person name="Boyen C."/>
            <person name="Brownlee C."/>
            <person name="Carrano C.J."/>
            <person name="Charrier B."/>
            <person name="Cho G.Y."/>
            <person name="Coelho S.M."/>
            <person name="Collen J."/>
            <person name="Corre E."/>
            <person name="Da Silva C."/>
            <person name="Delage L."/>
            <person name="Delaroque N."/>
            <person name="Dittami S.M."/>
            <person name="Doulbeau S."/>
            <person name="Elias M."/>
            <person name="Farnham G."/>
            <person name="Gachon C.M."/>
            <person name="Gschloessl B."/>
            <person name="Heesch S."/>
            <person name="Jabbari K."/>
            <person name="Jubin C."/>
            <person name="Kawai H."/>
            <person name="Kimura K."/>
            <person name="Kloareg B."/>
            <person name="Kupper F.C."/>
            <person name="Lang D."/>
            <person name="Le Bail A."/>
            <person name="Leblanc C."/>
            <person name="Lerouge P."/>
            <person name="Lohr M."/>
            <person name="Lopez P.J."/>
            <person name="Martens C."/>
            <person name="Maumus F."/>
            <person name="Michel G."/>
            <person name="Miranda-Saavedra D."/>
            <person name="Morales J."/>
            <person name="Moreau H."/>
            <person name="Motomura T."/>
            <person name="Nagasato C."/>
            <person name="Napoli C.A."/>
            <person name="Nelson D.R."/>
            <person name="Nyvall-Collen P."/>
            <person name="Peters A.F."/>
            <person name="Pommier C."/>
            <person name="Potin P."/>
            <person name="Poulain J."/>
            <person name="Quesneville H."/>
            <person name="Read B."/>
            <person name="Rensing S.A."/>
            <person name="Ritter A."/>
            <person name="Rousvoal S."/>
            <person name="Samanta M."/>
            <person name="Samson G."/>
            <person name="Schroeder D.C."/>
            <person name="Segurens B."/>
            <person name="Strittmatter M."/>
            <person name="Tonon T."/>
            <person name="Tregear J.W."/>
            <person name="Valentin K."/>
            <person name="von Dassow P."/>
            <person name="Yamagishi T."/>
            <person name="Van de Peer Y."/>
            <person name="Wincker P."/>
        </authorList>
    </citation>
    <scope>NUCLEOTIDE SEQUENCE [LARGE SCALE GENOMIC DNA]</scope>
    <source>
        <strain evidence="3">Ec32 / CCAP1310/4</strain>
    </source>
</reference>
<sequence>MLKQGNKEQGPHQRDEALAEAREAYRRCAELEGPRGENIKVQAQVGLARLDFVVGDPASIRSALARLAEILRDHPYSQHIEEVIYFLAVPAAFPQTKQSTATATGALEYLDYLRDSYAPSREGAPTAMMYPRWDAPEQEVRDSERDGIVPGDAERWQGKGLQVHGLPAWALQFQIGLLASRLGNSTRGMETMENAFTSYEAWLPRSRGQFNDGAPDVDAIRRSWYNGLPHWTAWVQHPRTWLDLGDIAYRQGVGCFHVAAEAYRGALKRAGNLFPPDQQESIAYRIAKCCSRCGDLAGAVSGIEELLYTHNFWSERYRACARAVIARSARDFREAIVLAHASKLIRNFQVVCWKHWKQHHDMVRLDKAAAQIQALLRGTKARAVVRFILAARKSRDLLEQLVENMHDKCIARRVLRRLSKQVMVGRRERAATTIQAMARGVVGRETASDERNRQARINELLLNALRRLGTPVFREWYKAAHSLRRARMSIKIQSRWRTFRAMRALTLTKTKVSRAHEMGILAIGRNQLADKRRVVETWKHLVLERKVVAVQGMARIWLAKRVMSRGRVRQKELRRLFMRVTKPIRRQCFVALARNRTTCRKNKKALVLVIQCWWRCRHAIGTTRRAREYRKAIHGAYDTVVTNHERRLLTRCCREWRENIPKQKAATKIQAAWRGWEGRLRAAWFKDREVRFEEFAQVLRAVSRQAVRKVAIKEWRTLAWLSRMTTKLSARYRGIRARTAFAAKMSALRRQQAEANSNQVFHAGNDRDVYPGWHPEPCSAARHVLHQPGRLEGGSCSRTVPAAPEPVQSRPINSGEMMWSRGFNKKCFDDES</sequence>
<evidence type="ECO:0000313" key="3">
    <source>
        <dbReference type="Proteomes" id="UP000002630"/>
    </source>
</evidence>
<dbReference type="OrthoDB" id="10302092at2759"/>
<dbReference type="Gene3D" id="1.20.5.190">
    <property type="match status" value="1"/>
</dbReference>
<dbReference type="InterPro" id="IPR000048">
    <property type="entry name" value="IQ_motif_EF-hand-BS"/>
</dbReference>
<protein>
    <submittedName>
        <fullName evidence="2">Myosin heavy chain, class XI</fullName>
    </submittedName>
</protein>
<dbReference type="AlphaFoldDB" id="D7FMX2"/>
<dbReference type="PROSITE" id="PS50096">
    <property type="entry name" value="IQ"/>
    <property type="match status" value="4"/>
</dbReference>
<name>D7FMX2_ECTSI</name>
<gene>
    <name evidence="2" type="ORF">Esi_0172_0007</name>
</gene>
<accession>D7FMX2</accession>
<dbReference type="SMART" id="SM00015">
    <property type="entry name" value="IQ"/>
    <property type="match status" value="6"/>
</dbReference>